<dbReference type="Proteomes" id="UP001049176">
    <property type="component" value="Chromosome 8"/>
</dbReference>
<dbReference type="PANTHER" id="PTHR30618:SF15">
    <property type="entry name" value="NICOTINAMIDE RIBOSIDE TRANSPORTER 1-RELATED"/>
    <property type="match status" value="1"/>
</dbReference>
<evidence type="ECO:0000256" key="3">
    <source>
        <dbReference type="ARBA" id="ARBA00022692"/>
    </source>
</evidence>
<feature type="transmembrane region" description="Helical" evidence="7">
    <location>
        <begin position="482"/>
        <end position="500"/>
    </location>
</feature>
<dbReference type="RefSeq" id="XP_043004416.1">
    <property type="nucleotide sequence ID" value="XM_043157051.1"/>
</dbReference>
<feature type="transmembrane region" description="Helical" evidence="7">
    <location>
        <begin position="512"/>
        <end position="531"/>
    </location>
</feature>
<comment type="subcellular location">
    <subcellularLocation>
        <location evidence="1">Membrane</location>
        <topology evidence="1">Multi-pass membrane protein</topology>
    </subcellularLocation>
</comment>
<feature type="transmembrane region" description="Helical" evidence="7">
    <location>
        <begin position="81"/>
        <end position="104"/>
    </location>
</feature>
<evidence type="ECO:0000256" key="5">
    <source>
        <dbReference type="ARBA" id="ARBA00023136"/>
    </source>
</evidence>
<dbReference type="OrthoDB" id="2018619at2759"/>
<feature type="compositionally biased region" description="Basic and acidic residues" evidence="6">
    <location>
        <begin position="570"/>
        <end position="580"/>
    </location>
</feature>
<feature type="transmembrane region" description="Helical" evidence="7">
    <location>
        <begin position="110"/>
        <end position="132"/>
    </location>
</feature>
<keyword evidence="3 7" id="KW-0812">Transmembrane</keyword>
<feature type="transmembrane region" description="Helical" evidence="7">
    <location>
        <begin position="271"/>
        <end position="291"/>
    </location>
</feature>
<accession>A0A9P7RQQ3</accession>
<feature type="transmembrane region" description="Helical" evidence="7">
    <location>
        <begin position="403"/>
        <end position="420"/>
    </location>
</feature>
<keyword evidence="9" id="KW-1185">Reference proteome</keyword>
<protein>
    <submittedName>
        <fullName evidence="8">Uncharacterized protein</fullName>
    </submittedName>
</protein>
<dbReference type="Pfam" id="PF02133">
    <property type="entry name" value="Transp_cyt_pur"/>
    <property type="match status" value="1"/>
</dbReference>
<evidence type="ECO:0000313" key="8">
    <source>
        <dbReference type="EMBL" id="KAG7087945.1"/>
    </source>
</evidence>
<reference evidence="8" key="1">
    <citation type="journal article" date="2021" name="Genome Biol. Evol.">
        <title>The assembled and annotated genome of the fairy-ring fungus Marasmius oreades.</title>
        <authorList>
            <person name="Hiltunen M."/>
            <person name="Ament-Velasquez S.L."/>
            <person name="Johannesson H."/>
        </authorList>
    </citation>
    <scope>NUCLEOTIDE SEQUENCE</scope>
    <source>
        <strain evidence="8">03SP1</strain>
    </source>
</reference>
<evidence type="ECO:0000256" key="1">
    <source>
        <dbReference type="ARBA" id="ARBA00004141"/>
    </source>
</evidence>
<dbReference type="InterPro" id="IPR045225">
    <property type="entry name" value="Uracil/uridine/allantoin_perm"/>
</dbReference>
<comment type="similarity">
    <text evidence="2">Belongs to the purine-cytosine permease (2.A.39) family.</text>
</comment>
<keyword evidence="4 7" id="KW-1133">Transmembrane helix</keyword>
<sequence>MADKWRTSIKRNQGTSFFQVRSFRPPRMSSSAPPQSALRQLLKHIEVPIDQDAHYKNDRWTNRDLIPMPPERRTYKIWSYFIYWCISGMCISAYTTGSTLLAFGLTPQQAIGAIVVGSLFVGLLSVACGWMGERHHIGYPVVCRFTWGMRGSYFPIIVSTFTAIFWDGLQAYWGGQATTVTLGAIIPGLAHMKSTLAGGVLMTKDLIGMLIFYIFFLTIMRIPPERLQRPFIISSIIFSGTLIGLLAWAVSTVHGGGPMWKQPGQPINGNIGWSMMFGITSILGAWGGGTLGQSDWTRYANRPLAPTLSQMFAAPLTIIVTSTIGIVVTSCASQIVGEVIWNPIVLVGRLQEFYGNSPRVRAAVFFAGLGCTCAQLGISIVLNSISGSMNMTTLNPKYLNIRRGAYILALAGFASNPWQYLANASIFLTVLSGWGVFLSPFVGMMLADYHVIRRYKLKMQDLYVSGERSIYWYWHGFHWRPLVAWVIAVFPTLPGLIMSVRDPTLDNNWVKLFRLTFFLGWAISFVAYILICKISPPPSLGEGEDRHNDETVFGLRDDEMDASSTTGSDAKTDMSDKEKV</sequence>
<feature type="transmembrane region" description="Helical" evidence="7">
    <location>
        <begin position="231"/>
        <end position="251"/>
    </location>
</feature>
<organism evidence="8 9">
    <name type="scientific">Marasmius oreades</name>
    <name type="common">fairy-ring Marasmius</name>
    <dbReference type="NCBI Taxonomy" id="181124"/>
    <lineage>
        <taxon>Eukaryota</taxon>
        <taxon>Fungi</taxon>
        <taxon>Dikarya</taxon>
        <taxon>Basidiomycota</taxon>
        <taxon>Agaricomycotina</taxon>
        <taxon>Agaricomycetes</taxon>
        <taxon>Agaricomycetidae</taxon>
        <taxon>Agaricales</taxon>
        <taxon>Marasmiineae</taxon>
        <taxon>Marasmiaceae</taxon>
        <taxon>Marasmius</taxon>
    </lineage>
</organism>
<dbReference type="PANTHER" id="PTHR30618">
    <property type="entry name" value="NCS1 FAMILY PURINE/PYRIMIDINE TRANSPORTER"/>
    <property type="match status" value="1"/>
</dbReference>
<dbReference type="GO" id="GO:0015205">
    <property type="term" value="F:nucleobase transmembrane transporter activity"/>
    <property type="evidence" value="ECO:0007669"/>
    <property type="project" value="TreeGrafter"/>
</dbReference>
<evidence type="ECO:0000256" key="6">
    <source>
        <dbReference type="SAM" id="MobiDB-lite"/>
    </source>
</evidence>
<keyword evidence="5 7" id="KW-0472">Membrane</keyword>
<dbReference type="InterPro" id="IPR001248">
    <property type="entry name" value="Pur-cyt_permease"/>
</dbReference>
<feature type="transmembrane region" description="Helical" evidence="7">
    <location>
        <begin position="426"/>
        <end position="449"/>
    </location>
</feature>
<dbReference type="AlphaFoldDB" id="A0A9P7RQQ3"/>
<dbReference type="GeneID" id="66081064"/>
<dbReference type="Gene3D" id="1.10.4160.10">
    <property type="entry name" value="Hydantoin permease"/>
    <property type="match status" value="1"/>
</dbReference>
<evidence type="ECO:0000313" key="9">
    <source>
        <dbReference type="Proteomes" id="UP001049176"/>
    </source>
</evidence>
<feature type="region of interest" description="Disordered" evidence="6">
    <location>
        <begin position="553"/>
        <end position="580"/>
    </location>
</feature>
<name>A0A9P7RQQ3_9AGAR</name>
<proteinExistence type="inferred from homology"/>
<feature type="transmembrane region" description="Helical" evidence="7">
    <location>
        <begin position="195"/>
        <end position="219"/>
    </location>
</feature>
<evidence type="ECO:0000256" key="7">
    <source>
        <dbReference type="SAM" id="Phobius"/>
    </source>
</evidence>
<feature type="transmembrane region" description="Helical" evidence="7">
    <location>
        <begin position="312"/>
        <end position="336"/>
    </location>
</feature>
<evidence type="ECO:0000256" key="4">
    <source>
        <dbReference type="ARBA" id="ARBA00022989"/>
    </source>
</evidence>
<dbReference type="EMBL" id="CM032188">
    <property type="protein sequence ID" value="KAG7087945.1"/>
    <property type="molecule type" value="Genomic_DNA"/>
</dbReference>
<dbReference type="KEGG" id="more:E1B28_011989"/>
<feature type="transmembrane region" description="Helical" evidence="7">
    <location>
        <begin position="153"/>
        <end position="175"/>
    </location>
</feature>
<gene>
    <name evidence="8" type="ORF">E1B28_011989</name>
</gene>
<dbReference type="GO" id="GO:0005886">
    <property type="term" value="C:plasma membrane"/>
    <property type="evidence" value="ECO:0007669"/>
    <property type="project" value="TreeGrafter"/>
</dbReference>
<comment type="caution">
    <text evidence="8">The sequence shown here is derived from an EMBL/GenBank/DDBJ whole genome shotgun (WGS) entry which is preliminary data.</text>
</comment>
<evidence type="ECO:0000256" key="2">
    <source>
        <dbReference type="ARBA" id="ARBA00008974"/>
    </source>
</evidence>
<feature type="transmembrane region" description="Helical" evidence="7">
    <location>
        <begin position="362"/>
        <end position="382"/>
    </location>
</feature>
<dbReference type="CDD" id="cd11482">
    <property type="entry name" value="SLC-NCS1sbd_NRT1-like"/>
    <property type="match status" value="1"/>
</dbReference>